<dbReference type="Pfam" id="PF15595">
    <property type="entry name" value="Imm51"/>
    <property type="match status" value="1"/>
</dbReference>
<evidence type="ECO:0008006" key="3">
    <source>
        <dbReference type="Google" id="ProtNLM"/>
    </source>
</evidence>
<dbReference type="RefSeq" id="WP_184835236.1">
    <property type="nucleotide sequence ID" value="NZ_JACHMN010000002.1"/>
</dbReference>
<comment type="caution">
    <text evidence="1">The sequence shown here is derived from an EMBL/GenBank/DDBJ whole genome shotgun (WGS) entry which is preliminary data.</text>
</comment>
<dbReference type="InterPro" id="IPR028956">
    <property type="entry name" value="Imm51"/>
</dbReference>
<proteinExistence type="predicted"/>
<sequence>MTDTTGLDPLKLFEYDHKPGHFSLLLTDSSMIASTEAFEAAGFEGGGYSWAGVAKTAIEVHAPHLDGRMGFDPEAGMFVAYGTDPEALRELGLLLRRALGEPEFLAELIAAGDPAAFD</sequence>
<name>A0A841BII9_9ACTN</name>
<accession>A0A841BII9</accession>
<reference evidence="1 2" key="1">
    <citation type="submission" date="2020-08" db="EMBL/GenBank/DDBJ databases">
        <title>Sequencing the genomes of 1000 actinobacteria strains.</title>
        <authorList>
            <person name="Klenk H.-P."/>
        </authorList>
    </citation>
    <scope>NUCLEOTIDE SEQUENCE [LARGE SCALE GENOMIC DNA]</scope>
    <source>
        <strain evidence="1 2">DSM 45362</strain>
    </source>
</reference>
<dbReference type="EMBL" id="JACHMN010000002">
    <property type="protein sequence ID" value="MBB5868937.1"/>
    <property type="molecule type" value="Genomic_DNA"/>
</dbReference>
<evidence type="ECO:0000313" key="2">
    <source>
        <dbReference type="Proteomes" id="UP000587527"/>
    </source>
</evidence>
<keyword evidence="2" id="KW-1185">Reference proteome</keyword>
<organism evidence="1 2">
    <name type="scientific">Allocatelliglobosispora scoriae</name>
    <dbReference type="NCBI Taxonomy" id="643052"/>
    <lineage>
        <taxon>Bacteria</taxon>
        <taxon>Bacillati</taxon>
        <taxon>Actinomycetota</taxon>
        <taxon>Actinomycetes</taxon>
        <taxon>Micromonosporales</taxon>
        <taxon>Micromonosporaceae</taxon>
        <taxon>Allocatelliglobosispora</taxon>
    </lineage>
</organism>
<protein>
    <recommendedName>
        <fullName evidence="3">Immunity protein 51 of polymorphic toxin system</fullName>
    </recommendedName>
</protein>
<dbReference type="Proteomes" id="UP000587527">
    <property type="component" value="Unassembled WGS sequence"/>
</dbReference>
<gene>
    <name evidence="1" type="ORF">F4553_002316</name>
</gene>
<dbReference type="AlphaFoldDB" id="A0A841BII9"/>
<evidence type="ECO:0000313" key="1">
    <source>
        <dbReference type="EMBL" id="MBB5868937.1"/>
    </source>
</evidence>